<dbReference type="InterPro" id="IPR020861">
    <property type="entry name" value="Triosephosphate_isomerase_AS"/>
</dbReference>
<dbReference type="PANTHER" id="PTHR10836:SF130">
    <property type="entry name" value="TRIOSEPHOSPHATE ISOMERASE_GLYCERALDEHYDE-3-PHOSPHATE DEHYDROGENASE"/>
    <property type="match status" value="1"/>
</dbReference>
<sequence length="615" mass="65529">MISGTARALASSASNASKRAFHASARSDARKFFVGGNWKCNGSVQQVNDLVSMLNQSTLSTDTEVVVCPSQVYVQGVSEKLRKDIGVGAQDCWVQGNGAFTGETSADMLADMGVGWVVIGHSERRGKGEADEEVARKAKYALDKGLKVIACCGEPLESREAGTTNDFVFPQIKAYADVFSKEDWANVVIAYEPIWAIGTGLTATPEQAQDTHADIRQYLGEVAGADVAESTRILYGGSATGATAPGLSAKPDIDGFLVGGASLKPEFADIVNCQGGETSLKPVNIGINGFGRIGRLVMRAAQNDPMVNIVSVNDPFIPVNYMEYMLQYDTVHGEYPGTVKQTGDDTLSIDGKDVKVFGEMDPSKIQWGSVGADYVIESTGVFTSTEKASMHMKGGAKKVVISAPSGDAPMFVMGVNQEKYESSMDVVSNASCTTNCLAPLAKVINDEFGLKEGLMTTVHAVTATQQTVDGPSQKDWRGGRAACYNIIPSSTGAAKAVGKVIPELNGKLTGMSFRVPTANVSVVDLTARLDKGASYETICAAIKEASEGKMKGILGYQDKDIVSSDFISDRHSSIFDEKAGIALTDDFVKLVSWYDNECGYSNRVLDLIKHMDVSK</sequence>
<dbReference type="Gene3D" id="3.40.50.720">
    <property type="entry name" value="NAD(P)-binding Rossmann-like Domain"/>
    <property type="match status" value="1"/>
</dbReference>
<dbReference type="CDD" id="cd05214">
    <property type="entry name" value="GAPDH_I_N"/>
    <property type="match status" value="1"/>
</dbReference>
<dbReference type="CDD" id="cd00311">
    <property type="entry name" value="TIM"/>
    <property type="match status" value="1"/>
</dbReference>
<dbReference type="Pfam" id="PF02800">
    <property type="entry name" value="Gp_dh_C"/>
    <property type="match status" value="1"/>
</dbReference>
<dbReference type="InterPro" id="IPR036291">
    <property type="entry name" value="NAD(P)-bd_dom_sf"/>
</dbReference>
<name>Q9M7R5_TRICV</name>
<dbReference type="GO" id="GO:0005829">
    <property type="term" value="C:cytosol"/>
    <property type="evidence" value="ECO:0007669"/>
    <property type="project" value="TreeGrafter"/>
</dbReference>
<protein>
    <recommendedName>
        <fullName evidence="4">glyceraldehyde-3-phosphate dehydrogenase (phosphorylating)</fullName>
        <ecNumber evidence="4">1.2.1.12</ecNumber>
    </recommendedName>
</protein>
<evidence type="ECO:0000256" key="10">
    <source>
        <dbReference type="RuleBase" id="RU000397"/>
    </source>
</evidence>
<dbReference type="InterPro" id="IPR035990">
    <property type="entry name" value="TIM_sf"/>
</dbReference>
<dbReference type="InterPro" id="IPR020830">
    <property type="entry name" value="GlycerAld_3-P_DH_AS"/>
</dbReference>
<dbReference type="InterPro" id="IPR020828">
    <property type="entry name" value="GlycerAld_3-P_DH_NAD(P)-bd"/>
</dbReference>
<evidence type="ECO:0000256" key="4">
    <source>
        <dbReference type="ARBA" id="ARBA00013119"/>
    </source>
</evidence>
<comment type="similarity">
    <text evidence="1 10">Belongs to the glyceraldehyde-3-phosphate dehydrogenase family.</text>
</comment>
<accession>Q9M7R5</accession>
<dbReference type="GO" id="GO:0004365">
    <property type="term" value="F:glyceraldehyde-3-phosphate dehydrogenase (NAD+) (phosphorylating) activity"/>
    <property type="evidence" value="ECO:0007669"/>
    <property type="project" value="UniProtKB-EC"/>
</dbReference>
<keyword evidence="8 12" id="KW-0413">Isomerase</keyword>
<dbReference type="SUPFAM" id="SSF51735">
    <property type="entry name" value="NAD(P)-binding Rossmann-fold domains"/>
    <property type="match status" value="1"/>
</dbReference>
<comment type="pathway">
    <text evidence="9">Carbohydrate biosynthesis.</text>
</comment>
<dbReference type="GO" id="GO:0051287">
    <property type="term" value="F:NAD binding"/>
    <property type="evidence" value="ECO:0007669"/>
    <property type="project" value="InterPro"/>
</dbReference>
<feature type="domain" description="Glyceraldehyde 3-phosphate dehydrogenase NAD(P) binding" evidence="11">
    <location>
        <begin position="283"/>
        <end position="432"/>
    </location>
</feature>
<evidence type="ECO:0000256" key="3">
    <source>
        <dbReference type="ARBA" id="ARBA00011738"/>
    </source>
</evidence>
<dbReference type="SMART" id="SM00846">
    <property type="entry name" value="Gp_dh_N"/>
    <property type="match status" value="1"/>
</dbReference>
<dbReference type="PROSITE" id="PS00071">
    <property type="entry name" value="GAPDH"/>
    <property type="match status" value="1"/>
</dbReference>
<dbReference type="InterPro" id="IPR000652">
    <property type="entry name" value="Triosephosphate_isomerase"/>
</dbReference>
<evidence type="ECO:0000256" key="8">
    <source>
        <dbReference type="ARBA" id="ARBA00023235"/>
    </source>
</evidence>
<dbReference type="PROSITE" id="PS00171">
    <property type="entry name" value="TIM_1"/>
    <property type="match status" value="1"/>
</dbReference>
<dbReference type="Pfam" id="PF00121">
    <property type="entry name" value="TIM"/>
    <property type="match status" value="1"/>
</dbReference>
<organism evidence="12">
    <name type="scientific">Trieres chinensis</name>
    <name type="common">Marine centric diatom</name>
    <name type="synonym">Odontella sinensis</name>
    <dbReference type="NCBI Taxonomy" id="1514140"/>
    <lineage>
        <taxon>Eukaryota</taxon>
        <taxon>Sar</taxon>
        <taxon>Stramenopiles</taxon>
        <taxon>Ochrophyta</taxon>
        <taxon>Bacillariophyta</taxon>
        <taxon>Mediophyceae</taxon>
        <taxon>Biddulphiophycidae</taxon>
        <taxon>Eupodiscales</taxon>
        <taxon>Parodontellaceae</taxon>
        <taxon>Trieres</taxon>
    </lineage>
</organism>
<dbReference type="Gene3D" id="3.20.20.70">
    <property type="entry name" value="Aldolase class I"/>
    <property type="match status" value="1"/>
</dbReference>
<evidence type="ECO:0000256" key="5">
    <source>
        <dbReference type="ARBA" id="ARBA00023002"/>
    </source>
</evidence>
<keyword evidence="7" id="KW-0324">Glycolysis</keyword>
<dbReference type="FunFam" id="3.40.50.720:FF:000020">
    <property type="entry name" value="Glyceraldehyde-3-phosphate dehydrogenase"/>
    <property type="match status" value="1"/>
</dbReference>
<dbReference type="InterPro" id="IPR006424">
    <property type="entry name" value="Glyceraldehyde-3-P_DH_1"/>
</dbReference>
<dbReference type="InterPro" id="IPR022896">
    <property type="entry name" value="TrioseP_Isoase_bac/euk"/>
</dbReference>
<dbReference type="PANTHER" id="PTHR10836">
    <property type="entry name" value="GLYCERALDEHYDE 3-PHOSPHATE DEHYDROGENASE"/>
    <property type="match status" value="1"/>
</dbReference>
<dbReference type="SUPFAM" id="SSF51351">
    <property type="entry name" value="Triosephosphate isomerase (TIM)"/>
    <property type="match status" value="1"/>
</dbReference>
<proteinExistence type="evidence at transcript level"/>
<dbReference type="PRINTS" id="PR00078">
    <property type="entry name" value="G3PDHDRGNASE"/>
</dbReference>
<dbReference type="InterPro" id="IPR020831">
    <property type="entry name" value="GlycerAld/Erythrose_P_DH"/>
</dbReference>
<evidence type="ECO:0000259" key="11">
    <source>
        <dbReference type="SMART" id="SM00846"/>
    </source>
</evidence>
<dbReference type="CDD" id="cd18126">
    <property type="entry name" value="GAPDH_I_C"/>
    <property type="match status" value="1"/>
</dbReference>
<gene>
    <name evidence="12" type="primary">TPI-GapC3</name>
</gene>
<comment type="similarity">
    <text evidence="2">Belongs to the triosephosphate isomerase family.</text>
</comment>
<keyword evidence="6" id="KW-0520">NAD</keyword>
<dbReference type="GO" id="GO:0006006">
    <property type="term" value="P:glucose metabolic process"/>
    <property type="evidence" value="ECO:0007669"/>
    <property type="project" value="InterPro"/>
</dbReference>
<evidence type="ECO:0000256" key="9">
    <source>
        <dbReference type="ARBA" id="ARBA00024331"/>
    </source>
</evidence>
<evidence type="ECO:0000313" key="12">
    <source>
        <dbReference type="EMBL" id="AAF34328.1"/>
    </source>
</evidence>
<dbReference type="GO" id="GO:0050661">
    <property type="term" value="F:NADP binding"/>
    <property type="evidence" value="ECO:0007669"/>
    <property type="project" value="InterPro"/>
</dbReference>
<dbReference type="FunFam" id="3.30.360.10:FF:000001">
    <property type="entry name" value="Glyceraldehyde-3-phosphate dehydrogenase"/>
    <property type="match status" value="1"/>
</dbReference>
<dbReference type="PROSITE" id="PS51440">
    <property type="entry name" value="TIM_2"/>
    <property type="match status" value="1"/>
</dbReference>
<dbReference type="Gene3D" id="3.30.360.10">
    <property type="entry name" value="Dihydrodipicolinate Reductase, domain 2"/>
    <property type="match status" value="1"/>
</dbReference>
<dbReference type="EMBL" id="AF063802">
    <property type="protein sequence ID" value="AAF34328.1"/>
    <property type="molecule type" value="mRNA"/>
</dbReference>
<comment type="subunit">
    <text evidence="3">Homodimer.</text>
</comment>
<keyword evidence="5" id="KW-0560">Oxidoreductase</keyword>
<dbReference type="InterPro" id="IPR020829">
    <property type="entry name" value="GlycerAld_3-P_DH_cat"/>
</dbReference>
<evidence type="ECO:0000256" key="1">
    <source>
        <dbReference type="ARBA" id="ARBA00007406"/>
    </source>
</evidence>
<dbReference type="GO" id="GO:0004807">
    <property type="term" value="F:triose-phosphate isomerase activity"/>
    <property type="evidence" value="ECO:0007669"/>
    <property type="project" value="InterPro"/>
</dbReference>
<dbReference type="NCBIfam" id="TIGR00419">
    <property type="entry name" value="tim"/>
    <property type="match status" value="1"/>
</dbReference>
<dbReference type="FunFam" id="3.20.20.70:FF:000025">
    <property type="entry name" value="Triosephosphate isomerase"/>
    <property type="match status" value="1"/>
</dbReference>
<dbReference type="EC" id="1.2.1.12" evidence="4"/>
<evidence type="ECO:0000256" key="6">
    <source>
        <dbReference type="ARBA" id="ARBA00023027"/>
    </source>
</evidence>
<dbReference type="SUPFAM" id="SSF55347">
    <property type="entry name" value="Glyceraldehyde-3-phosphate dehydrogenase-like, C-terminal domain"/>
    <property type="match status" value="1"/>
</dbReference>
<dbReference type="Pfam" id="PF00044">
    <property type="entry name" value="Gp_dh_N"/>
    <property type="match status" value="1"/>
</dbReference>
<dbReference type="InterPro" id="IPR013785">
    <property type="entry name" value="Aldolase_TIM"/>
</dbReference>
<dbReference type="GO" id="GO:0006096">
    <property type="term" value="P:glycolytic process"/>
    <property type="evidence" value="ECO:0007669"/>
    <property type="project" value="UniProtKB-KW"/>
</dbReference>
<dbReference type="NCBIfam" id="TIGR01534">
    <property type="entry name" value="GAPDH-I"/>
    <property type="match status" value="1"/>
</dbReference>
<dbReference type="HAMAP" id="MF_00147_B">
    <property type="entry name" value="TIM_B"/>
    <property type="match status" value="1"/>
</dbReference>
<evidence type="ECO:0000256" key="2">
    <source>
        <dbReference type="ARBA" id="ARBA00007422"/>
    </source>
</evidence>
<dbReference type="AlphaFoldDB" id="Q9M7R5"/>
<reference evidence="12" key="1">
    <citation type="journal article" date="2000" name="Mol. Biol. Evol.">
        <title>Compartment-specific isoforms of TPI and GAPDH are imported into diatom mitochondria as a fusion protein: evidence in favor of a mitochondrial origin of the eukaryotic glycolytic pathway.</title>
        <authorList>
            <person name="Liaud M.F."/>
            <person name="Lichtle C."/>
            <person name="Apt K."/>
            <person name="Martin W."/>
            <person name="Cerff R."/>
        </authorList>
    </citation>
    <scope>NUCLEOTIDE SEQUENCE</scope>
</reference>
<evidence type="ECO:0000256" key="7">
    <source>
        <dbReference type="ARBA" id="ARBA00023152"/>
    </source>
</evidence>